<accession>A0A835Q855</accession>
<protein>
    <recommendedName>
        <fullName evidence="1">DOG1 domain-containing protein</fullName>
    </recommendedName>
</protein>
<dbReference type="PROSITE" id="PS51806">
    <property type="entry name" value="DOG1"/>
    <property type="match status" value="1"/>
</dbReference>
<gene>
    <name evidence="3" type="ORF">HPP92_021508</name>
    <name evidence="2" type="ORF">HPP92_021873</name>
</gene>
<proteinExistence type="predicted"/>
<dbReference type="EMBL" id="JADCNM010000011">
    <property type="protein sequence ID" value="KAG0463032.1"/>
    <property type="molecule type" value="Genomic_DNA"/>
</dbReference>
<organism evidence="3 5">
    <name type="scientific">Vanilla planifolia</name>
    <name type="common">Vanilla</name>
    <dbReference type="NCBI Taxonomy" id="51239"/>
    <lineage>
        <taxon>Eukaryota</taxon>
        <taxon>Viridiplantae</taxon>
        <taxon>Streptophyta</taxon>
        <taxon>Embryophyta</taxon>
        <taxon>Tracheophyta</taxon>
        <taxon>Spermatophyta</taxon>
        <taxon>Magnoliopsida</taxon>
        <taxon>Liliopsida</taxon>
        <taxon>Asparagales</taxon>
        <taxon>Orchidaceae</taxon>
        <taxon>Vanilloideae</taxon>
        <taxon>Vanilleae</taxon>
        <taxon>Vanilla</taxon>
    </lineage>
</organism>
<name>A0A835Q855_VANPL</name>
<dbReference type="InterPro" id="IPR025422">
    <property type="entry name" value="TGA_domain"/>
</dbReference>
<dbReference type="Proteomes" id="UP000639772">
    <property type="component" value="Chromosome 11"/>
</dbReference>
<dbReference type="AlphaFoldDB" id="A0A835Q855"/>
<evidence type="ECO:0000313" key="4">
    <source>
        <dbReference type="Proteomes" id="UP000636800"/>
    </source>
</evidence>
<evidence type="ECO:0000313" key="2">
    <source>
        <dbReference type="EMBL" id="KAG0461576.1"/>
    </source>
</evidence>
<comment type="caution">
    <text evidence="3">The sequence shown here is derived from an EMBL/GenBank/DDBJ whole genome shotgun (WGS) entry which is preliminary data.</text>
</comment>
<dbReference type="OrthoDB" id="1611096at2759"/>
<dbReference type="GO" id="GO:0043565">
    <property type="term" value="F:sequence-specific DNA binding"/>
    <property type="evidence" value="ECO:0007669"/>
    <property type="project" value="InterPro"/>
</dbReference>
<feature type="domain" description="DOG1" evidence="1">
    <location>
        <begin position="46"/>
        <end position="246"/>
    </location>
</feature>
<evidence type="ECO:0000259" key="1">
    <source>
        <dbReference type="PROSITE" id="PS51806"/>
    </source>
</evidence>
<evidence type="ECO:0000313" key="3">
    <source>
        <dbReference type="EMBL" id="KAG0463032.1"/>
    </source>
</evidence>
<keyword evidence="4" id="KW-1185">Reference proteome</keyword>
<dbReference type="GO" id="GO:0006351">
    <property type="term" value="P:DNA-templated transcription"/>
    <property type="evidence" value="ECO:0007669"/>
    <property type="project" value="InterPro"/>
</dbReference>
<evidence type="ECO:0000313" key="5">
    <source>
        <dbReference type="Proteomes" id="UP000639772"/>
    </source>
</evidence>
<reference evidence="4 5" key="1">
    <citation type="journal article" date="2020" name="Nat. Food">
        <title>A phased Vanilla planifolia genome enables genetic improvement of flavour and production.</title>
        <authorList>
            <person name="Hasing T."/>
            <person name="Tang H."/>
            <person name="Brym M."/>
            <person name="Khazi F."/>
            <person name="Huang T."/>
            <person name="Chambers A.H."/>
        </authorList>
    </citation>
    <scope>NUCLEOTIDE SEQUENCE [LARGE SCALE GENOMIC DNA]</scope>
    <source>
        <tissue evidence="3">Leaf</tissue>
    </source>
</reference>
<dbReference type="EMBL" id="JADCNL010000011">
    <property type="protein sequence ID" value="KAG0461576.1"/>
    <property type="molecule type" value="Genomic_DNA"/>
</dbReference>
<sequence length="262" mass="29111">MEVDDKPSAFEGIHREDDEEAACGCAFTECLSRFLHSLISLPFTSASPKDKEHHPMTSAHRNFAARLERHLLARHTLDSLVEAHLARLRAHYLSPSAALLIPSWSPPPLAAAFSFYLSDFLRPSAILLSLAPRLLLPPHRLRALSSVARRLLAHEAALDQEMAEYQSTVILSLQRRRCRTVASTAQSIAAYMDKMASVVARAQRLRWRAIEAVDAELERDQAAHFFVGFAGLHEMIQRSGAKWAERVGPISLPVRVLADGAP</sequence>
<dbReference type="Proteomes" id="UP000636800">
    <property type="component" value="Chromosome 11"/>
</dbReference>